<dbReference type="Proteomes" id="UP001424532">
    <property type="component" value="Unassembled WGS sequence"/>
</dbReference>
<proteinExistence type="predicted"/>
<gene>
    <name evidence="1" type="ORF">ABFE88_22460</name>
</gene>
<name>A0ABV0DKP0_9PSED</name>
<accession>A0ABV0DKP0</accession>
<sequence length="204" mass="23891">MIVGKRITWRDGDFIALKLRDDLFTAARMERQAEMCFFNIFQSHDDWSNVDWDGVLPIFHGFVGSVVLKRLGYRKLDVTGSILGCRPQDLWIKSYSIFDPGHFEGDIESFPMLGGRLIDLRGGMFDTNSAPVVKHDLKVLQDRQQIERYELVNMWGDLDLTDRLIRYHETGINRDDLKFEVFPGLWDDREKLRPLTRRLPAPFR</sequence>
<organism evidence="1 2">
    <name type="scientific">Pseudomonas sichuanensis</name>
    <dbReference type="NCBI Taxonomy" id="2213015"/>
    <lineage>
        <taxon>Bacteria</taxon>
        <taxon>Pseudomonadati</taxon>
        <taxon>Pseudomonadota</taxon>
        <taxon>Gammaproteobacteria</taxon>
        <taxon>Pseudomonadales</taxon>
        <taxon>Pseudomonadaceae</taxon>
        <taxon>Pseudomonas</taxon>
    </lineage>
</organism>
<keyword evidence="2" id="KW-1185">Reference proteome</keyword>
<dbReference type="EMBL" id="JBDLYL010000032">
    <property type="protein sequence ID" value="MEN8642418.1"/>
    <property type="molecule type" value="Genomic_DNA"/>
</dbReference>
<protein>
    <submittedName>
        <fullName evidence="1">Uncharacterized protein</fullName>
    </submittedName>
</protein>
<reference evidence="1 2" key="1">
    <citation type="submission" date="2024-05" db="EMBL/GenBank/DDBJ databases">
        <title>Sequence of Lycoming College course isolates.</title>
        <authorList>
            <person name="Reigle C.A."/>
            <person name="Newman J.D."/>
        </authorList>
    </citation>
    <scope>NUCLEOTIDE SEQUENCE [LARGE SCALE GENOMIC DNA]</scope>
    <source>
        <strain evidence="1 2">CAR-09</strain>
    </source>
</reference>
<evidence type="ECO:0000313" key="1">
    <source>
        <dbReference type="EMBL" id="MEN8642418.1"/>
    </source>
</evidence>
<comment type="caution">
    <text evidence="1">The sequence shown here is derived from an EMBL/GenBank/DDBJ whole genome shotgun (WGS) entry which is preliminary data.</text>
</comment>
<evidence type="ECO:0000313" key="2">
    <source>
        <dbReference type="Proteomes" id="UP001424532"/>
    </source>
</evidence>